<dbReference type="Proteomes" id="UP001203297">
    <property type="component" value="Unassembled WGS sequence"/>
</dbReference>
<reference evidence="1" key="1">
    <citation type="journal article" date="2022" name="New Phytol.">
        <title>Evolutionary transition to the ectomycorrhizal habit in the genomes of a hyperdiverse lineage of mushroom-forming fungi.</title>
        <authorList>
            <person name="Looney B."/>
            <person name="Miyauchi S."/>
            <person name="Morin E."/>
            <person name="Drula E."/>
            <person name="Courty P.E."/>
            <person name="Kohler A."/>
            <person name="Kuo A."/>
            <person name="LaButti K."/>
            <person name="Pangilinan J."/>
            <person name="Lipzen A."/>
            <person name="Riley R."/>
            <person name="Andreopoulos W."/>
            <person name="He G."/>
            <person name="Johnson J."/>
            <person name="Nolan M."/>
            <person name="Tritt A."/>
            <person name="Barry K.W."/>
            <person name="Grigoriev I.V."/>
            <person name="Nagy L.G."/>
            <person name="Hibbett D."/>
            <person name="Henrissat B."/>
            <person name="Matheny P.B."/>
            <person name="Labbe J."/>
            <person name="Martin F.M."/>
        </authorList>
    </citation>
    <scope>NUCLEOTIDE SEQUENCE</scope>
    <source>
        <strain evidence="1">BPL690</strain>
    </source>
</reference>
<dbReference type="AlphaFoldDB" id="A0AAD4QKB4"/>
<proteinExistence type="predicted"/>
<keyword evidence="2" id="KW-1185">Reference proteome</keyword>
<evidence type="ECO:0000313" key="1">
    <source>
        <dbReference type="EMBL" id="KAI0296916.1"/>
    </source>
</evidence>
<dbReference type="SUPFAM" id="SSF56176">
    <property type="entry name" value="FAD-binding/transporter-associated domain-like"/>
    <property type="match status" value="1"/>
</dbReference>
<comment type="caution">
    <text evidence="1">The sequence shown here is derived from an EMBL/GenBank/DDBJ whole genome shotgun (WGS) entry which is preliminary data.</text>
</comment>
<organism evidence="1 2">
    <name type="scientific">Multifurca ochricompacta</name>
    <dbReference type="NCBI Taxonomy" id="376703"/>
    <lineage>
        <taxon>Eukaryota</taxon>
        <taxon>Fungi</taxon>
        <taxon>Dikarya</taxon>
        <taxon>Basidiomycota</taxon>
        <taxon>Agaricomycotina</taxon>
        <taxon>Agaricomycetes</taxon>
        <taxon>Russulales</taxon>
        <taxon>Russulaceae</taxon>
        <taxon>Multifurca</taxon>
    </lineage>
</organism>
<sequence length="217" mass="23630">MTKPRNWEFHLNGFLTLCKWTKGMLKKTNGIRIKAGTGFHLPTMIVSLLVQVSFNKTASLRPPSLHTINMLLTHISFVFSVLSLASLSSGLPEVSTGDTVRLHEDYLGVCKKIASSVSSASQVFYPTSPEYVADNEHSFISSSEASACSVEPGCAKDLSAILQILGQTRTPFAVKSAGHTSNLHFSSTPGVQISLSRFNEFKVNVPYSPPPLTSLKW</sequence>
<evidence type="ECO:0000313" key="2">
    <source>
        <dbReference type="Proteomes" id="UP001203297"/>
    </source>
</evidence>
<gene>
    <name evidence="1" type="ORF">B0F90DRAFT_1743332</name>
</gene>
<name>A0AAD4QKB4_9AGAM</name>
<dbReference type="GO" id="GO:0050660">
    <property type="term" value="F:flavin adenine dinucleotide binding"/>
    <property type="evidence" value="ECO:0007669"/>
    <property type="project" value="InterPro"/>
</dbReference>
<dbReference type="InterPro" id="IPR016169">
    <property type="entry name" value="FAD-bd_PCMH_sub2"/>
</dbReference>
<protein>
    <submittedName>
        <fullName evidence="1">Uncharacterized protein</fullName>
    </submittedName>
</protein>
<dbReference type="EMBL" id="WTXG01000043">
    <property type="protein sequence ID" value="KAI0296916.1"/>
    <property type="molecule type" value="Genomic_DNA"/>
</dbReference>
<dbReference type="InterPro" id="IPR036318">
    <property type="entry name" value="FAD-bd_PCMH-like_sf"/>
</dbReference>
<dbReference type="Gene3D" id="3.30.465.10">
    <property type="match status" value="1"/>
</dbReference>
<accession>A0AAD4QKB4</accession>